<dbReference type="SUPFAM" id="SSF51294">
    <property type="entry name" value="Hedgehog/intein (Hint) domain"/>
    <property type="match status" value="1"/>
</dbReference>
<dbReference type="KEGG" id="ceh:CEW89_00255"/>
<dbReference type="STRING" id="1758178.GCA_001550095_00776"/>
<protein>
    <recommendedName>
        <fullName evidence="1">Hedgehog/Intein (Hint) domain-containing protein</fullName>
    </recommendedName>
</protein>
<evidence type="ECO:0000313" key="2">
    <source>
        <dbReference type="EMBL" id="ATG49624.1"/>
    </source>
</evidence>
<evidence type="ECO:0000259" key="1">
    <source>
        <dbReference type="Pfam" id="PF13403"/>
    </source>
</evidence>
<gene>
    <name evidence="2" type="ORF">CEW89_00255</name>
</gene>
<dbReference type="Pfam" id="PF13403">
    <property type="entry name" value="Hint_2"/>
    <property type="match status" value="1"/>
</dbReference>
<dbReference type="AlphaFoldDB" id="A0A291GI15"/>
<dbReference type="InterPro" id="IPR036844">
    <property type="entry name" value="Hint_dom_sf"/>
</dbReference>
<dbReference type="Proteomes" id="UP000217935">
    <property type="component" value="Chromosome"/>
</dbReference>
<accession>A0A291GI15</accession>
<sequence>MGDTYLYIEAKNFTSTDPNAPDLDGLFLAPGVDLSEEFPIWLSHEQDVDYNADGTIAGNESGDGVFTTDNNIFAEDAIAAAVCLARGTLIDTPEGPRFIETLQVGDRVHTLDHGPQEIRWTGSRRVAAEGALAPIRITAGTLGNLRDLTVSPNHRMLIRGPMAEMLFGERDVLVAAKHLVNDDTIRAVPGGQVEYFHLLLDRHEIIFAETSPTESLHPGQEALKAVDAAARAEILTLFPELETRRCALSRYELKAWEAQALQQAS</sequence>
<keyword evidence="3" id="KW-1185">Reference proteome</keyword>
<dbReference type="InterPro" id="IPR006141">
    <property type="entry name" value="Intein_N"/>
</dbReference>
<dbReference type="PROSITE" id="PS50817">
    <property type="entry name" value="INTEIN_N_TER"/>
    <property type="match status" value="1"/>
</dbReference>
<proteinExistence type="predicted"/>
<feature type="domain" description="Hedgehog/Intein (Hint)" evidence="1">
    <location>
        <begin position="82"/>
        <end position="220"/>
    </location>
</feature>
<reference evidence="2 3" key="1">
    <citation type="submission" date="2017-06" db="EMBL/GenBank/DDBJ databases">
        <title>Celeribacter sp. TSPH2 complete genome sequence.</title>
        <authorList>
            <person name="Woo J.-H."/>
            <person name="Kim H.-S."/>
        </authorList>
    </citation>
    <scope>NUCLEOTIDE SEQUENCE [LARGE SCALE GENOMIC DNA]</scope>
    <source>
        <strain evidence="2 3">TSPH2</strain>
    </source>
</reference>
<name>A0A291GI15_9RHOB</name>
<dbReference type="Gene3D" id="2.170.16.10">
    <property type="entry name" value="Hedgehog/Intein (Hint) domain"/>
    <property type="match status" value="1"/>
</dbReference>
<dbReference type="InterPro" id="IPR028992">
    <property type="entry name" value="Hedgehog/Intein_dom"/>
</dbReference>
<organism evidence="2 3">
    <name type="scientific">Celeribacter ethanolicus</name>
    <dbReference type="NCBI Taxonomy" id="1758178"/>
    <lineage>
        <taxon>Bacteria</taxon>
        <taxon>Pseudomonadati</taxon>
        <taxon>Pseudomonadota</taxon>
        <taxon>Alphaproteobacteria</taxon>
        <taxon>Rhodobacterales</taxon>
        <taxon>Roseobacteraceae</taxon>
        <taxon>Celeribacter</taxon>
    </lineage>
</organism>
<dbReference type="GO" id="GO:0016539">
    <property type="term" value="P:intein-mediated protein splicing"/>
    <property type="evidence" value="ECO:0007669"/>
    <property type="project" value="InterPro"/>
</dbReference>
<dbReference type="OrthoDB" id="6305173at2"/>
<dbReference type="EMBL" id="CP022196">
    <property type="protein sequence ID" value="ATG49624.1"/>
    <property type="molecule type" value="Genomic_DNA"/>
</dbReference>
<evidence type="ECO:0000313" key="3">
    <source>
        <dbReference type="Proteomes" id="UP000217935"/>
    </source>
</evidence>